<comment type="caution">
    <text evidence="2">The sequence shown here is derived from an EMBL/GenBank/DDBJ whole genome shotgun (WGS) entry which is preliminary data.</text>
</comment>
<gene>
    <name evidence="2" type="primary">Acey_s0005.g2522</name>
    <name evidence="2" type="ORF">Y032_0005g2522</name>
</gene>
<organism evidence="2 3">
    <name type="scientific">Ancylostoma ceylanicum</name>
    <dbReference type="NCBI Taxonomy" id="53326"/>
    <lineage>
        <taxon>Eukaryota</taxon>
        <taxon>Metazoa</taxon>
        <taxon>Ecdysozoa</taxon>
        <taxon>Nematoda</taxon>
        <taxon>Chromadorea</taxon>
        <taxon>Rhabditida</taxon>
        <taxon>Rhabditina</taxon>
        <taxon>Rhabditomorpha</taxon>
        <taxon>Strongyloidea</taxon>
        <taxon>Ancylostomatidae</taxon>
        <taxon>Ancylostomatinae</taxon>
        <taxon>Ancylostoma</taxon>
    </lineage>
</organism>
<feature type="compositionally biased region" description="Polar residues" evidence="1">
    <location>
        <begin position="32"/>
        <end position="45"/>
    </location>
</feature>
<evidence type="ECO:0000256" key="1">
    <source>
        <dbReference type="SAM" id="MobiDB-lite"/>
    </source>
</evidence>
<evidence type="ECO:0000313" key="3">
    <source>
        <dbReference type="Proteomes" id="UP000024635"/>
    </source>
</evidence>
<keyword evidence="3" id="KW-1185">Reference proteome</keyword>
<reference evidence="3" key="1">
    <citation type="journal article" date="2015" name="Nat. Genet.">
        <title>The genome and transcriptome of the zoonotic hookworm Ancylostoma ceylanicum identify infection-specific gene families.</title>
        <authorList>
            <person name="Schwarz E.M."/>
            <person name="Hu Y."/>
            <person name="Antoshechkin I."/>
            <person name="Miller M.M."/>
            <person name="Sternberg P.W."/>
            <person name="Aroian R.V."/>
        </authorList>
    </citation>
    <scope>NUCLEOTIDE SEQUENCE</scope>
    <source>
        <strain evidence="3">HY135</strain>
    </source>
</reference>
<protein>
    <submittedName>
        <fullName evidence="2">Uncharacterized protein</fullName>
    </submittedName>
</protein>
<evidence type="ECO:0000313" key="2">
    <source>
        <dbReference type="EMBL" id="EYC30226.1"/>
    </source>
</evidence>
<dbReference type="AlphaFoldDB" id="A0A016VSD7"/>
<feature type="region of interest" description="Disordered" evidence="1">
    <location>
        <begin position="19"/>
        <end position="45"/>
    </location>
</feature>
<proteinExistence type="predicted"/>
<sequence>MEASDASVRALKRIRADEAATAIEDPEALHTGNHQPQDMSLHQESPLSDSAEFCLAAAYAVALHLQERNRSNLSYSDSFSESTTIAQRCSSGRSTFCSDLSSQGFIPDFSSTPYRCDDVAQSVGDEADMEESDLNLINEEADRRNGVNLTLATSMESTFLNSVRSTATSRRRGDTYKTLRSKEFWQQMIVKQSHWME</sequence>
<dbReference type="EMBL" id="JARK01001341">
    <property type="protein sequence ID" value="EYC30226.1"/>
    <property type="molecule type" value="Genomic_DNA"/>
</dbReference>
<accession>A0A016VSD7</accession>
<dbReference type="Proteomes" id="UP000024635">
    <property type="component" value="Unassembled WGS sequence"/>
</dbReference>
<name>A0A016VSD7_9BILA</name>